<gene>
    <name evidence="1" type="ORF">Taro_012597</name>
</gene>
<evidence type="ECO:0000313" key="2">
    <source>
        <dbReference type="Proteomes" id="UP000652761"/>
    </source>
</evidence>
<dbReference type="Proteomes" id="UP000652761">
    <property type="component" value="Unassembled WGS sequence"/>
</dbReference>
<dbReference type="AlphaFoldDB" id="A0A843UDA4"/>
<feature type="non-terminal residue" evidence="1">
    <location>
        <position position="1"/>
    </location>
</feature>
<organism evidence="1 2">
    <name type="scientific">Colocasia esculenta</name>
    <name type="common">Wild taro</name>
    <name type="synonym">Arum esculentum</name>
    <dbReference type="NCBI Taxonomy" id="4460"/>
    <lineage>
        <taxon>Eukaryota</taxon>
        <taxon>Viridiplantae</taxon>
        <taxon>Streptophyta</taxon>
        <taxon>Embryophyta</taxon>
        <taxon>Tracheophyta</taxon>
        <taxon>Spermatophyta</taxon>
        <taxon>Magnoliopsida</taxon>
        <taxon>Liliopsida</taxon>
        <taxon>Araceae</taxon>
        <taxon>Aroideae</taxon>
        <taxon>Colocasieae</taxon>
        <taxon>Colocasia</taxon>
    </lineage>
</organism>
<protein>
    <submittedName>
        <fullName evidence="1">Uncharacterized protein</fullName>
    </submittedName>
</protein>
<sequence>MTLPLAAVDGGTPTFFSSAGRRKEAPRLTPLQFFSGLAECLSCSGVVSDLDHQQLCSSQCCVSLCSLG</sequence>
<proteinExistence type="predicted"/>
<comment type="caution">
    <text evidence="1">The sequence shown here is derived from an EMBL/GenBank/DDBJ whole genome shotgun (WGS) entry which is preliminary data.</text>
</comment>
<keyword evidence="2" id="KW-1185">Reference proteome</keyword>
<name>A0A843UDA4_COLES</name>
<dbReference type="EMBL" id="NMUH01000492">
    <property type="protein sequence ID" value="MQL80167.1"/>
    <property type="molecule type" value="Genomic_DNA"/>
</dbReference>
<reference evidence="1" key="1">
    <citation type="submission" date="2017-07" db="EMBL/GenBank/DDBJ databases">
        <title>Taro Niue Genome Assembly and Annotation.</title>
        <authorList>
            <person name="Atibalentja N."/>
            <person name="Keating K."/>
            <person name="Fields C.J."/>
        </authorList>
    </citation>
    <scope>NUCLEOTIDE SEQUENCE</scope>
    <source>
        <strain evidence="1">Niue_2</strain>
        <tissue evidence="1">Leaf</tissue>
    </source>
</reference>
<evidence type="ECO:0000313" key="1">
    <source>
        <dbReference type="EMBL" id="MQL80167.1"/>
    </source>
</evidence>
<accession>A0A843UDA4</accession>